<dbReference type="EMBL" id="JYDP01002067">
    <property type="protein sequence ID" value="KRY97421.1"/>
    <property type="molecule type" value="Genomic_DNA"/>
</dbReference>
<evidence type="ECO:0000313" key="2">
    <source>
        <dbReference type="Proteomes" id="UP000055024"/>
    </source>
</evidence>
<dbReference type="OrthoDB" id="5911940at2759"/>
<proteinExistence type="predicted"/>
<keyword evidence="2" id="KW-1185">Reference proteome</keyword>
<organism evidence="1 2">
    <name type="scientific">Trichinella zimbabwensis</name>
    <dbReference type="NCBI Taxonomy" id="268475"/>
    <lineage>
        <taxon>Eukaryota</taxon>
        <taxon>Metazoa</taxon>
        <taxon>Ecdysozoa</taxon>
        <taxon>Nematoda</taxon>
        <taxon>Enoplea</taxon>
        <taxon>Dorylaimia</taxon>
        <taxon>Trichinellida</taxon>
        <taxon>Trichinellidae</taxon>
        <taxon>Trichinella</taxon>
    </lineage>
</organism>
<dbReference type="Proteomes" id="UP000055024">
    <property type="component" value="Unassembled WGS sequence"/>
</dbReference>
<reference evidence="1 2" key="1">
    <citation type="submission" date="2015-01" db="EMBL/GenBank/DDBJ databases">
        <title>Evolution of Trichinella species and genotypes.</title>
        <authorList>
            <person name="Korhonen P.K."/>
            <person name="Edoardo P."/>
            <person name="Giuseppe L.R."/>
            <person name="Gasser R.B."/>
        </authorList>
    </citation>
    <scope>NUCLEOTIDE SEQUENCE [LARGE SCALE GENOMIC DNA]</scope>
    <source>
        <strain evidence="1">ISS1029</strain>
    </source>
</reference>
<accession>A0A0V1GGS7</accession>
<gene>
    <name evidence="1" type="ORF">T11_6098</name>
</gene>
<comment type="caution">
    <text evidence="1">The sequence shown here is derived from an EMBL/GenBank/DDBJ whole genome shotgun (WGS) entry which is preliminary data.</text>
</comment>
<dbReference type="AlphaFoldDB" id="A0A0V1GGS7"/>
<evidence type="ECO:0000313" key="1">
    <source>
        <dbReference type="EMBL" id="KRY97421.1"/>
    </source>
</evidence>
<name>A0A0V1GGS7_9BILA</name>
<sequence>MGFISSALHFETRGYKEYNQFLSQAGRPAEAQLGKSGRSNLAPRCWASCLEWPASRLFRNHKFRRIKLDAKFFRFGMEHFNYPAM</sequence>
<protein>
    <submittedName>
        <fullName evidence="1">Uncharacterized protein</fullName>
    </submittedName>
</protein>